<dbReference type="PIRSF" id="PIRSF036389">
    <property type="entry name" value="IOR_B"/>
    <property type="match status" value="1"/>
</dbReference>
<dbReference type="InterPro" id="IPR006311">
    <property type="entry name" value="TAT_signal"/>
</dbReference>
<dbReference type="RefSeq" id="WP_284396658.1">
    <property type="nucleotide sequence ID" value="NZ_BSNQ01000003.1"/>
</dbReference>
<dbReference type="InterPro" id="IPR012368">
    <property type="entry name" value="OxRdtase_Mopterin-bd_su_IorB"/>
</dbReference>
<dbReference type="SMART" id="SM01008">
    <property type="entry name" value="Ald_Xan_dh_C"/>
    <property type="match status" value="1"/>
</dbReference>
<organism evidence="2 3">
    <name type="scientific">Dyella lipolytica</name>
    <dbReference type="NCBI Taxonomy" id="1867835"/>
    <lineage>
        <taxon>Bacteria</taxon>
        <taxon>Pseudomonadati</taxon>
        <taxon>Pseudomonadota</taxon>
        <taxon>Gammaproteobacteria</taxon>
        <taxon>Lysobacterales</taxon>
        <taxon>Rhodanobacteraceae</taxon>
        <taxon>Dyella</taxon>
    </lineage>
</organism>
<protein>
    <submittedName>
        <fullName evidence="2">Xanthine dehydrogenase family protein molybdopterin-binding subunit</fullName>
    </submittedName>
</protein>
<feature type="domain" description="Aldehyde oxidase/xanthine dehydrogenase a/b hammerhead" evidence="1">
    <location>
        <begin position="231"/>
        <end position="309"/>
    </location>
</feature>
<proteinExistence type="predicted"/>
<dbReference type="InterPro" id="IPR037165">
    <property type="entry name" value="AldOxase/xan_DH_Mopterin-bd_sf"/>
</dbReference>
<dbReference type="InterPro" id="IPR046867">
    <property type="entry name" value="AldOxase/xan_DH_MoCoBD2"/>
</dbReference>
<keyword evidence="3" id="KW-1185">Reference proteome</keyword>
<comment type="caution">
    <text evidence="2">The sequence shown here is derived from an EMBL/GenBank/DDBJ whole genome shotgun (WGS) entry which is preliminary data.</text>
</comment>
<reference evidence="2 3" key="1">
    <citation type="submission" date="2020-10" db="EMBL/GenBank/DDBJ databases">
        <title>Phylogeny of dyella-like bacteria.</title>
        <authorList>
            <person name="Fu J."/>
        </authorList>
    </citation>
    <scope>NUCLEOTIDE SEQUENCE [LARGE SCALE GENOMIC DNA]</scope>
    <source>
        <strain evidence="2 3">DHOB07</strain>
    </source>
</reference>
<dbReference type="PROSITE" id="PS51318">
    <property type="entry name" value="TAT"/>
    <property type="match status" value="1"/>
</dbReference>
<dbReference type="InterPro" id="IPR008274">
    <property type="entry name" value="AldOxase/xan_DH_MoCoBD1"/>
</dbReference>
<evidence type="ECO:0000259" key="1">
    <source>
        <dbReference type="SMART" id="SM01008"/>
    </source>
</evidence>
<name>A0ABW8IZC7_9GAMM</name>
<dbReference type="EMBL" id="JADIKG010000013">
    <property type="protein sequence ID" value="MFK2874710.1"/>
    <property type="molecule type" value="Genomic_DNA"/>
</dbReference>
<sequence>MKPVSGSPQDKHDDVDLSRRHALQAGGLTIAFLWLGGTGVASAMMNARRQPGDAAASLADGNPPFAPNAFIRIDTSGAVRLVMPSAEMGQGIYTGCSMLLAEELGVGLDQITVEHSPPSDELYGIPALGGQMTGGSTSTRATWPVLREAGAVARTMLVSAAATNWHVDPSTCTVDRGVIHHTPSGRSLGFGEVATAAAKLPMPDKVQLTDPKDFKLIGKPMRRVDSSDKIKGATQFGLDVRIPGMKVATVMACPTFNGKLAAVDDIAARAIPGVVDVLRLDNAVAVVGDHFWAAKQGLQALHISWDHGENANLTTQQLRDALAESARHGKSIVARNDGAQPQGTTIQSEYQSPMLAHATMEPMNATVLVTADKCEVWTGTQVPARAAGEAARITGLTQDKITLHNQYLGGGFGRRLETDWVEQAVAFAKQVSYPLKVVWTREEDIRHDRVRPMYHDVISAVLDANGRPVWYGYRTSGGSVLARFAPPAMGKDGMDSDAVECVADVPYDIPNAKVEWIRHDMPPGLVVGWWRGVGPTHNLFVVESFMDELAHHAGKDPLEYRRALLQKSPRALAVLNLAAEKIGWGGQPLPARIGRGIALGEPFGSHVCAIVEAEVTPQGEVRLRRVVVALDCGIAVNISSIEAQVQGGVLFGLSAAMFNGITIKDGAIEQSNFNDYRNLRINEAPMVEVHRVINAEPPGGLGEVGTAIAAPALANAIFAATGVRLYKLPVDRDLLVQNADALKSVASAAAHTGRNVT</sequence>
<dbReference type="Pfam" id="PF20256">
    <property type="entry name" value="MoCoBD_2"/>
    <property type="match status" value="2"/>
</dbReference>
<dbReference type="PANTHER" id="PTHR47495">
    <property type="entry name" value="ALDEHYDE DEHYDROGENASE"/>
    <property type="match status" value="1"/>
</dbReference>
<dbReference type="SUPFAM" id="SSF56003">
    <property type="entry name" value="Molybdenum cofactor-binding domain"/>
    <property type="match status" value="2"/>
</dbReference>
<dbReference type="Gene3D" id="3.90.1170.50">
    <property type="entry name" value="Aldehyde oxidase/xanthine dehydrogenase, a/b hammerhead"/>
    <property type="match status" value="1"/>
</dbReference>
<evidence type="ECO:0000313" key="2">
    <source>
        <dbReference type="EMBL" id="MFK2874710.1"/>
    </source>
</evidence>
<dbReference type="Pfam" id="PF02738">
    <property type="entry name" value="MoCoBD_1"/>
    <property type="match status" value="1"/>
</dbReference>
<gene>
    <name evidence="2" type="ORF">ISP13_14290</name>
</gene>
<dbReference type="InterPro" id="IPR000674">
    <property type="entry name" value="Ald_Oxase/Xan_DH_a/b"/>
</dbReference>
<dbReference type="Gene3D" id="3.30.365.10">
    <property type="entry name" value="Aldehyde oxidase/xanthine dehydrogenase, molybdopterin binding domain"/>
    <property type="match status" value="4"/>
</dbReference>
<dbReference type="PANTHER" id="PTHR47495:SF2">
    <property type="entry name" value="ALDEHYDE DEHYDROGENASE"/>
    <property type="match status" value="1"/>
</dbReference>
<evidence type="ECO:0000313" key="3">
    <source>
        <dbReference type="Proteomes" id="UP001620405"/>
    </source>
</evidence>
<dbReference type="InterPro" id="IPR052516">
    <property type="entry name" value="N-heterocyclic_Hydroxylase"/>
</dbReference>
<accession>A0ABW8IZC7</accession>
<dbReference type="Proteomes" id="UP001620405">
    <property type="component" value="Unassembled WGS sequence"/>
</dbReference>